<dbReference type="AlphaFoldDB" id="A0AAF0UWI0"/>
<dbReference type="PANTHER" id="PTHR37984">
    <property type="entry name" value="PROTEIN CBG26694"/>
    <property type="match status" value="1"/>
</dbReference>
<keyword evidence="3" id="KW-1185">Reference proteome</keyword>
<dbReference type="InterPro" id="IPR012337">
    <property type="entry name" value="RNaseH-like_sf"/>
</dbReference>
<gene>
    <name evidence="2" type="ORF">MTR67_047828</name>
</gene>
<proteinExistence type="predicted"/>
<protein>
    <recommendedName>
        <fullName evidence="1">Integrase catalytic domain-containing protein</fullName>
    </recommendedName>
</protein>
<dbReference type="EMBL" id="CP133622">
    <property type="protein sequence ID" value="WMV54443.1"/>
    <property type="molecule type" value="Genomic_DNA"/>
</dbReference>
<dbReference type="InterPro" id="IPR050951">
    <property type="entry name" value="Retrovirus_Pol_polyprotein"/>
</dbReference>
<dbReference type="Gene3D" id="3.30.420.10">
    <property type="entry name" value="Ribonuclease H-like superfamily/Ribonuclease H"/>
    <property type="match status" value="1"/>
</dbReference>
<dbReference type="InterPro" id="IPR036397">
    <property type="entry name" value="RNaseH_sf"/>
</dbReference>
<dbReference type="InterPro" id="IPR001584">
    <property type="entry name" value="Integrase_cat-core"/>
</dbReference>
<feature type="domain" description="Integrase catalytic" evidence="1">
    <location>
        <begin position="19"/>
        <end position="193"/>
    </location>
</feature>
<organism evidence="2 3">
    <name type="scientific">Solanum verrucosum</name>
    <dbReference type="NCBI Taxonomy" id="315347"/>
    <lineage>
        <taxon>Eukaryota</taxon>
        <taxon>Viridiplantae</taxon>
        <taxon>Streptophyta</taxon>
        <taxon>Embryophyta</taxon>
        <taxon>Tracheophyta</taxon>
        <taxon>Spermatophyta</taxon>
        <taxon>Magnoliopsida</taxon>
        <taxon>eudicotyledons</taxon>
        <taxon>Gunneridae</taxon>
        <taxon>Pentapetalae</taxon>
        <taxon>asterids</taxon>
        <taxon>lamiids</taxon>
        <taxon>Solanales</taxon>
        <taxon>Solanaceae</taxon>
        <taxon>Solanoideae</taxon>
        <taxon>Solaneae</taxon>
        <taxon>Solanum</taxon>
    </lineage>
</organism>
<sequence>MCPDDIPDVPPKREIDFGVQVDPKKTEVVKDWPRPLFVSNLQNFLGLVGYYRNVVVHSGPESSLVLDVKAKKDLDQTSFSSEDYAKLNIQEMLRLHGVPFSIISDRCTQFISLFWKSFQKGLHTQVELSTTFHPQTDGQAESTIQILEYMLRACVIDFKGNWDDLLTLIKFSYNNSYHSSIWMALFEALYGRICRSPLGWFEVDEVALIGP</sequence>
<evidence type="ECO:0000313" key="2">
    <source>
        <dbReference type="EMBL" id="WMV54443.1"/>
    </source>
</evidence>
<accession>A0AAF0UWI0</accession>
<evidence type="ECO:0000259" key="1">
    <source>
        <dbReference type="PROSITE" id="PS50994"/>
    </source>
</evidence>
<dbReference type="GO" id="GO:0015074">
    <property type="term" value="P:DNA integration"/>
    <property type="evidence" value="ECO:0007669"/>
    <property type="project" value="InterPro"/>
</dbReference>
<dbReference type="GO" id="GO:0003676">
    <property type="term" value="F:nucleic acid binding"/>
    <property type="evidence" value="ECO:0007669"/>
    <property type="project" value="InterPro"/>
</dbReference>
<reference evidence="2" key="1">
    <citation type="submission" date="2023-08" db="EMBL/GenBank/DDBJ databases">
        <title>A de novo genome assembly of Solanum verrucosum Schlechtendal, a Mexican diploid species geographically isolated from the other diploid A-genome species in potato relatives.</title>
        <authorList>
            <person name="Hosaka K."/>
        </authorList>
    </citation>
    <scope>NUCLEOTIDE SEQUENCE</scope>
    <source>
        <tissue evidence="2">Young leaves</tissue>
    </source>
</reference>
<evidence type="ECO:0000313" key="3">
    <source>
        <dbReference type="Proteomes" id="UP001234989"/>
    </source>
</evidence>
<dbReference type="Proteomes" id="UP001234989">
    <property type="component" value="Chromosome 11"/>
</dbReference>
<dbReference type="PANTHER" id="PTHR37984:SF15">
    <property type="entry name" value="INTEGRASE CATALYTIC DOMAIN-CONTAINING PROTEIN"/>
    <property type="match status" value="1"/>
</dbReference>
<dbReference type="SUPFAM" id="SSF53098">
    <property type="entry name" value="Ribonuclease H-like"/>
    <property type="match status" value="1"/>
</dbReference>
<dbReference type="InterPro" id="IPR043502">
    <property type="entry name" value="DNA/RNA_pol_sf"/>
</dbReference>
<dbReference type="SUPFAM" id="SSF56672">
    <property type="entry name" value="DNA/RNA polymerases"/>
    <property type="match status" value="1"/>
</dbReference>
<name>A0AAF0UWI0_SOLVR</name>
<dbReference type="PROSITE" id="PS50994">
    <property type="entry name" value="INTEGRASE"/>
    <property type="match status" value="1"/>
</dbReference>